<dbReference type="RefSeq" id="WP_136837238.1">
    <property type="nucleotide sequence ID" value="NZ_SWBQ01000005.1"/>
</dbReference>
<protein>
    <recommendedName>
        <fullName evidence="3">IrrE N-terminal-like domain-containing protein</fullName>
    </recommendedName>
</protein>
<dbReference type="AlphaFoldDB" id="A0A4U1CBZ6"/>
<dbReference type="EMBL" id="SWBQ01000005">
    <property type="protein sequence ID" value="TKC04245.1"/>
    <property type="molecule type" value="Genomic_DNA"/>
</dbReference>
<gene>
    <name evidence="1" type="ORF">FA047_16750</name>
</gene>
<name>A0A4U1CBZ6_9SPHI</name>
<accession>A0A4U1CBZ6</accession>
<comment type="caution">
    <text evidence="1">The sequence shown here is derived from an EMBL/GenBank/DDBJ whole genome shotgun (WGS) entry which is preliminary data.</text>
</comment>
<sequence>MPVVPLEIKKRNTLRGLFASIPDLKPFEQVIDILFSEFYSKDAIIIIDSQINSSHLAQTPRNMLSRNFELYIGIREREDPLDVLWSIFHEYGHLLQDRPTDQELIEGTYAKYLRELDAWGLGETKFLEFDILKPYLNNFKTYRTMCQNSYVVDR</sequence>
<evidence type="ECO:0000313" key="2">
    <source>
        <dbReference type="Proteomes" id="UP000307244"/>
    </source>
</evidence>
<dbReference type="Proteomes" id="UP000307244">
    <property type="component" value="Unassembled WGS sequence"/>
</dbReference>
<evidence type="ECO:0000313" key="1">
    <source>
        <dbReference type="EMBL" id="TKC04245.1"/>
    </source>
</evidence>
<keyword evidence="2" id="KW-1185">Reference proteome</keyword>
<organism evidence="1 2">
    <name type="scientific">Pedobacter frigoris</name>
    <dbReference type="NCBI Taxonomy" id="2571272"/>
    <lineage>
        <taxon>Bacteria</taxon>
        <taxon>Pseudomonadati</taxon>
        <taxon>Bacteroidota</taxon>
        <taxon>Sphingobacteriia</taxon>
        <taxon>Sphingobacteriales</taxon>
        <taxon>Sphingobacteriaceae</taxon>
        <taxon>Pedobacter</taxon>
    </lineage>
</organism>
<reference evidence="1 2" key="1">
    <citation type="submission" date="2019-04" db="EMBL/GenBank/DDBJ databases">
        <title>Pedobacter sp. RP-3-15 sp. nov., isolated from Arctic soil.</title>
        <authorList>
            <person name="Dahal R.H."/>
            <person name="Kim D.-U."/>
        </authorList>
    </citation>
    <scope>NUCLEOTIDE SEQUENCE [LARGE SCALE GENOMIC DNA]</scope>
    <source>
        <strain evidence="1 2">RP-3-15</strain>
    </source>
</reference>
<proteinExistence type="predicted"/>
<dbReference type="OrthoDB" id="800028at2"/>
<evidence type="ECO:0008006" key="3">
    <source>
        <dbReference type="Google" id="ProtNLM"/>
    </source>
</evidence>